<dbReference type="EMBL" id="LC171366">
    <property type="protein sequence ID" value="BBA73114.1"/>
    <property type="molecule type" value="Genomic_DNA"/>
</dbReference>
<reference evidence="1" key="1">
    <citation type="submission" date="2016-07" db="EMBL/GenBank/DDBJ databases">
        <title>Genomics reveals synergistic degradation of pyrene by five bacteria in a mangrove sediment-derived bacterial consortium.</title>
        <authorList>
            <person name="Wanapaisan P."/>
            <person name="Vejarano F."/>
            <person name="Chakraborty J."/>
            <person name="Shintani M."/>
            <person name="Muangchinda C."/>
            <person name="Laothamteep N."/>
            <person name="Suzuki-Minakuchi C."/>
            <person name="Inoue K."/>
            <person name="Nojiri H."/>
            <person name="Pinyakong O."/>
        </authorList>
    </citation>
    <scope>NUCLEOTIDE SEQUENCE</scope>
    <source>
        <strain evidence="1">PW1</strain>
    </source>
</reference>
<organism evidence="1">
    <name type="scientific">Ochrobactrum sp. PW1</name>
    <dbReference type="NCBI Taxonomy" id="1882222"/>
    <lineage>
        <taxon>Bacteria</taxon>
        <taxon>Pseudomonadati</taxon>
        <taxon>Pseudomonadota</taxon>
        <taxon>Alphaproteobacteria</taxon>
        <taxon>Hyphomicrobiales</taxon>
        <taxon>Brucellaceae</taxon>
        <taxon>Brucella/Ochrobactrum group</taxon>
        <taxon>Ochrobactrum</taxon>
    </lineage>
</organism>
<protein>
    <submittedName>
        <fullName evidence="1">Apoptosis-inducing factor 2</fullName>
    </submittedName>
</protein>
<dbReference type="AlphaFoldDB" id="A0A292GJG2"/>
<proteinExistence type="predicted"/>
<accession>A0A292GJG2</accession>
<sequence length="61" mass="6777">MHDGIFNDPCDARLCIEAKTRIAGRSGRIPVSSLLSWACAPAIITVPDQQHHQMLRICFQS</sequence>
<evidence type="ECO:0000313" key="1">
    <source>
        <dbReference type="EMBL" id="BBA73114.1"/>
    </source>
</evidence>
<name>A0A292GJG2_9HYPH</name>